<dbReference type="InterPro" id="IPR001214">
    <property type="entry name" value="SET_dom"/>
</dbReference>
<dbReference type="SUPFAM" id="SSF82199">
    <property type="entry name" value="SET domain"/>
    <property type="match status" value="1"/>
</dbReference>
<dbReference type="PROSITE" id="PS50280">
    <property type="entry name" value="SET"/>
    <property type="match status" value="1"/>
</dbReference>
<dbReference type="AlphaFoldDB" id="A0A6A3P1R0"/>
<proteinExistence type="predicted"/>
<protein>
    <recommendedName>
        <fullName evidence="1">SET domain-containing protein</fullName>
    </recommendedName>
</protein>
<dbReference type="Proteomes" id="UP000429607">
    <property type="component" value="Unassembled WGS sequence"/>
</dbReference>
<evidence type="ECO:0000313" key="3">
    <source>
        <dbReference type="Proteomes" id="UP000429607"/>
    </source>
</evidence>
<dbReference type="SMART" id="SM00317">
    <property type="entry name" value="SET"/>
    <property type="match status" value="1"/>
</dbReference>
<evidence type="ECO:0000313" key="2">
    <source>
        <dbReference type="EMBL" id="KAE9047590.1"/>
    </source>
</evidence>
<comment type="caution">
    <text evidence="2">The sequence shown here is derived from an EMBL/GenBank/DDBJ whole genome shotgun (WGS) entry which is preliminary data.</text>
</comment>
<feature type="domain" description="SET" evidence="1">
    <location>
        <begin position="101"/>
        <end position="234"/>
    </location>
</feature>
<reference evidence="2 3" key="1">
    <citation type="submission" date="2018-09" db="EMBL/GenBank/DDBJ databases">
        <title>Genomic investigation of the strawberry pathogen Phytophthora fragariae indicates pathogenicity is determined by transcriptional variation in three key races.</title>
        <authorList>
            <person name="Adams T.M."/>
            <person name="Armitage A.D."/>
            <person name="Sobczyk M.K."/>
            <person name="Bates H.J."/>
            <person name="Dunwell J.M."/>
            <person name="Nellist C.F."/>
            <person name="Harrison R.J."/>
        </authorList>
    </citation>
    <scope>NUCLEOTIDE SEQUENCE [LARGE SCALE GENOMIC DNA]</scope>
    <source>
        <strain evidence="2 3">SCRP249</strain>
    </source>
</reference>
<name>A0A6A3P1R0_9STRA</name>
<evidence type="ECO:0000259" key="1">
    <source>
        <dbReference type="PROSITE" id="PS50280"/>
    </source>
</evidence>
<accession>A0A6A3P1R0</accession>
<dbReference type="InterPro" id="IPR046341">
    <property type="entry name" value="SET_dom_sf"/>
</dbReference>
<dbReference type="Pfam" id="PF00856">
    <property type="entry name" value="SET"/>
    <property type="match status" value="1"/>
</dbReference>
<dbReference type="Gene3D" id="2.170.270.10">
    <property type="entry name" value="SET domain"/>
    <property type="match status" value="1"/>
</dbReference>
<dbReference type="EMBL" id="QXFV01000164">
    <property type="protein sequence ID" value="KAE9047590.1"/>
    <property type="molecule type" value="Genomic_DNA"/>
</dbReference>
<gene>
    <name evidence="2" type="ORF">PR001_g4148</name>
</gene>
<organism evidence="2 3">
    <name type="scientific">Phytophthora rubi</name>
    <dbReference type="NCBI Taxonomy" id="129364"/>
    <lineage>
        <taxon>Eukaryota</taxon>
        <taxon>Sar</taxon>
        <taxon>Stramenopiles</taxon>
        <taxon>Oomycota</taxon>
        <taxon>Peronosporomycetes</taxon>
        <taxon>Peronosporales</taxon>
        <taxon>Peronosporaceae</taxon>
        <taxon>Phytophthora</taxon>
    </lineage>
</organism>
<sequence>MDCHLHQPILSPETKFVILTCLFGEARNGTFPLGAKANAARLFSGLGPPRHRYWDLGAARHANRSHRAIVPPPLRGMRPDISDKVAAVPVPLRQTQRSLAAAVQVPRTMLQRYIKAALSIHQNTRTGMRGLVATQAIPAGEVIGQYLGHVQLFGPPCRNAPANEGFWMHLKTRTTGNKYIGIDALEQGGLLRLLNNSCNAAARFHEVQTGGSLTVVGVTVRDVYPGEEVTVSFGSKLWFLCRCGWRGYQHRHLQHLAAL</sequence>